<evidence type="ECO:0000313" key="2">
    <source>
        <dbReference type="Proteomes" id="UP000199512"/>
    </source>
</evidence>
<name>A0A1H8JD51_9FIRM</name>
<dbReference type="Pfam" id="PF13419">
    <property type="entry name" value="HAD_2"/>
    <property type="match status" value="1"/>
</dbReference>
<reference evidence="1 2" key="1">
    <citation type="submission" date="2016-10" db="EMBL/GenBank/DDBJ databases">
        <authorList>
            <person name="de Groot N.N."/>
        </authorList>
    </citation>
    <scope>NUCLEOTIDE SEQUENCE [LARGE SCALE GENOMIC DNA]</scope>
    <source>
        <strain evidence="1 2">Calf135</strain>
    </source>
</reference>
<dbReference type="OrthoDB" id="9797743at2"/>
<dbReference type="SFLD" id="SFLDG01129">
    <property type="entry name" value="C1.5:_HAD__Beta-PGM__Phosphata"/>
    <property type="match status" value="1"/>
</dbReference>
<dbReference type="Proteomes" id="UP000199512">
    <property type="component" value="Unassembled WGS sequence"/>
</dbReference>
<dbReference type="Gene3D" id="1.10.150.240">
    <property type="entry name" value="Putative phosphatase, domain 2"/>
    <property type="match status" value="1"/>
</dbReference>
<dbReference type="InterPro" id="IPR023214">
    <property type="entry name" value="HAD_sf"/>
</dbReference>
<dbReference type="PANTHER" id="PTHR18901:SF38">
    <property type="entry name" value="PSEUDOURIDINE-5'-PHOSPHATASE"/>
    <property type="match status" value="1"/>
</dbReference>
<dbReference type="PANTHER" id="PTHR18901">
    <property type="entry name" value="2-DEOXYGLUCOSE-6-PHOSPHATE PHOSPHATASE 2"/>
    <property type="match status" value="1"/>
</dbReference>
<dbReference type="InterPro" id="IPR041492">
    <property type="entry name" value="HAD_2"/>
</dbReference>
<dbReference type="CDD" id="cd07505">
    <property type="entry name" value="HAD_BPGM-like"/>
    <property type="match status" value="1"/>
</dbReference>
<proteinExistence type="predicted"/>
<dbReference type="SUPFAM" id="SSF56784">
    <property type="entry name" value="HAD-like"/>
    <property type="match status" value="1"/>
</dbReference>
<sequence length="222" mass="25205">MRKIKGVIFDVDGVIFDTERISAEFWDKTMRKYGYTMDVKTYANVMGRDRAGVIAGLEEAYNYDPKLDFGALSTEKTADMVEALDSGRIPVKEGVFEIIDYLEKNGYKKAVATSTRKSRAKKRLEKEHIYEHMDAFMYGDEVKESKPNPEIFLKAAEKINLKPEECLVIEDSPAGIEAARAGGFLCINVVDLKEPTDEMIAHSLARYNSLLEVIDWLEENNK</sequence>
<dbReference type="NCBIfam" id="TIGR01549">
    <property type="entry name" value="HAD-SF-IA-v1"/>
    <property type="match status" value="1"/>
</dbReference>
<dbReference type="SFLD" id="SFLDG01135">
    <property type="entry name" value="C1.5.6:_HAD__Beta-PGM__Phospha"/>
    <property type="match status" value="1"/>
</dbReference>
<gene>
    <name evidence="1" type="ORF">SAMN05216454_11313</name>
</gene>
<keyword evidence="2" id="KW-1185">Reference proteome</keyword>
<dbReference type="InterPro" id="IPR036412">
    <property type="entry name" value="HAD-like_sf"/>
</dbReference>
<dbReference type="SFLD" id="SFLDS00003">
    <property type="entry name" value="Haloacid_Dehalogenase"/>
    <property type="match status" value="1"/>
</dbReference>
<accession>A0A1H8JD51</accession>
<protein>
    <submittedName>
        <fullName evidence="1">Haloacid dehalogenase superfamily, subfamily IA, variant 3 with third motif having DD or ED/haloacid dehalogenase superfamily, subfamily IA, variant 1 with third motif having Dx(3-4)D or Dx(3-4)E</fullName>
    </submittedName>
</protein>
<dbReference type="InterPro" id="IPR006439">
    <property type="entry name" value="HAD-SF_hydro_IA"/>
</dbReference>
<dbReference type="STRING" id="215200.SAMN05216454_11313"/>
<dbReference type="AlphaFoldDB" id="A0A1H8JD51"/>
<organism evidence="1 2">
    <name type="scientific">Peptostreptococcus russellii</name>
    <dbReference type="NCBI Taxonomy" id="215200"/>
    <lineage>
        <taxon>Bacteria</taxon>
        <taxon>Bacillati</taxon>
        <taxon>Bacillota</taxon>
        <taxon>Clostridia</taxon>
        <taxon>Peptostreptococcales</taxon>
        <taxon>Peptostreptococcaceae</taxon>
        <taxon>Peptostreptococcus</taxon>
    </lineage>
</organism>
<dbReference type="EMBL" id="FODF01000013">
    <property type="protein sequence ID" value="SEN78669.1"/>
    <property type="molecule type" value="Genomic_DNA"/>
</dbReference>
<dbReference type="PRINTS" id="PR00413">
    <property type="entry name" value="HADHALOGNASE"/>
</dbReference>
<dbReference type="Gene3D" id="3.40.50.1000">
    <property type="entry name" value="HAD superfamily/HAD-like"/>
    <property type="match status" value="1"/>
</dbReference>
<dbReference type="InterPro" id="IPR023198">
    <property type="entry name" value="PGP-like_dom2"/>
</dbReference>
<dbReference type="RefSeq" id="WP_091975891.1">
    <property type="nucleotide sequence ID" value="NZ_CAUWDX010000009.1"/>
</dbReference>
<dbReference type="NCBIfam" id="TIGR01509">
    <property type="entry name" value="HAD-SF-IA-v3"/>
    <property type="match status" value="1"/>
</dbReference>
<evidence type="ECO:0000313" key="1">
    <source>
        <dbReference type="EMBL" id="SEN78669.1"/>
    </source>
</evidence>